<evidence type="ECO:0000259" key="2">
    <source>
        <dbReference type="Pfam" id="PF12158"/>
    </source>
</evidence>
<keyword evidence="1" id="KW-1133">Transmembrane helix</keyword>
<dbReference type="Proteomes" id="UP000622245">
    <property type="component" value="Unassembled WGS sequence"/>
</dbReference>
<name>A0ABS1YIJ7_9ACTN</name>
<organism evidence="3 4">
    <name type="scientific">Micromonospora tarensis</name>
    <dbReference type="NCBI Taxonomy" id="2806100"/>
    <lineage>
        <taxon>Bacteria</taxon>
        <taxon>Bacillati</taxon>
        <taxon>Actinomycetota</taxon>
        <taxon>Actinomycetes</taxon>
        <taxon>Micromonosporales</taxon>
        <taxon>Micromonosporaceae</taxon>
        <taxon>Micromonospora</taxon>
    </lineage>
</organism>
<dbReference type="EMBL" id="JAEVHL010000092">
    <property type="protein sequence ID" value="MBM0277250.1"/>
    <property type="molecule type" value="Genomic_DNA"/>
</dbReference>
<dbReference type="Pfam" id="PF12158">
    <property type="entry name" value="DUF3592"/>
    <property type="match status" value="1"/>
</dbReference>
<keyword evidence="1" id="KW-0812">Transmembrane</keyword>
<feature type="transmembrane region" description="Helical" evidence="1">
    <location>
        <begin position="154"/>
        <end position="184"/>
    </location>
</feature>
<comment type="caution">
    <text evidence="3">The sequence shown here is derived from an EMBL/GenBank/DDBJ whole genome shotgun (WGS) entry which is preliminary data.</text>
</comment>
<evidence type="ECO:0000313" key="4">
    <source>
        <dbReference type="Proteomes" id="UP000622245"/>
    </source>
</evidence>
<keyword evidence="1" id="KW-0472">Membrane</keyword>
<evidence type="ECO:0000256" key="1">
    <source>
        <dbReference type="SAM" id="Phobius"/>
    </source>
</evidence>
<dbReference type="RefSeq" id="WP_203149688.1">
    <property type="nucleotide sequence ID" value="NZ_JAEVHL010000092.1"/>
</dbReference>
<feature type="transmembrane region" description="Helical" evidence="1">
    <location>
        <begin position="45"/>
        <end position="65"/>
    </location>
</feature>
<dbReference type="InterPro" id="IPR021994">
    <property type="entry name" value="DUF3592"/>
</dbReference>
<evidence type="ECO:0000313" key="3">
    <source>
        <dbReference type="EMBL" id="MBM0277250.1"/>
    </source>
</evidence>
<protein>
    <submittedName>
        <fullName evidence="3">DUF3592 domain-containing protein</fullName>
    </submittedName>
</protein>
<gene>
    <name evidence="3" type="ORF">JM949_18550</name>
</gene>
<sequence length="193" mass="20598">MPIQILRTLANVLSGRGARTAAGAALVTDGLVGIDVPWGRKRNGIFGSLVVLAVGLLFVGLGWWWHGQHQPYPDGTSTTATVTRITTSRDSNGRTMYSRVLTFTASDNRPVEFTEPEQSSNRPTLGSTATVSYLPQDPGSARVIPDTDWLPYGIIALGALAAAIGGVIFVVRLVTLITGIYLLASAARRKVHQ</sequence>
<keyword evidence="4" id="KW-1185">Reference proteome</keyword>
<proteinExistence type="predicted"/>
<reference evidence="3 4" key="1">
    <citation type="submission" date="2021-01" db="EMBL/GenBank/DDBJ databases">
        <title>Draft genome sequence of Micromonospora sp. strain STR1s_6.</title>
        <authorList>
            <person name="Karlyshev A."/>
            <person name="Jawad R."/>
        </authorList>
    </citation>
    <scope>NUCLEOTIDE SEQUENCE [LARGE SCALE GENOMIC DNA]</scope>
    <source>
        <strain evidence="3 4">STR1S-6</strain>
    </source>
</reference>
<feature type="domain" description="DUF3592" evidence="2">
    <location>
        <begin position="78"/>
        <end position="147"/>
    </location>
</feature>
<accession>A0ABS1YIJ7</accession>